<evidence type="ECO:0000256" key="6">
    <source>
        <dbReference type="ARBA" id="ARBA00022692"/>
    </source>
</evidence>
<evidence type="ECO:0000256" key="12">
    <source>
        <dbReference type="PIRNR" id="PIRNR006446"/>
    </source>
</evidence>
<sequence>MNPLLLSRLQFAFTMGYHILWPAFTIGLAWFIVFLGIAGFRTRDPAYRQLQRFWIRVFSLAFGMGVVTGVVISYQLGLNWSNYAQRTADVIGPLFVMEVLTAFFLEAGFVGIMLFGQGRVDDRLHFAACVIVATGTVISAFWIIAANSWMQTPTAFTTLPDGRFVATSFWGVVFSPSMPYRFAHMVTASFVTGSFVVAGVSAFWLWRGRDEDRAAARASFSLALWLAMVLVPVQMVIGDQHGLNTRQYQPIKLAAIEGRWETLGRAPLNLIAWPDQTAQKNAFAIEVPLLGSIILTHSLDGVIQGLKTVPAAEQPPVLPVFFAFRIMVGCGMLMLVIAGTGLALRRGGRLYRARWFQMLCMAGVPLGFIATLAGWTITEVGRQPYVVYGHLRTAQAVSPIAGGMVAGSLAVALVLYNLLLLGFFWYAGRMVLKGPADPAPAAPVGRPAGAIGFGATTDKAK</sequence>
<dbReference type="Pfam" id="PF01654">
    <property type="entry name" value="Cyt_bd_oxida_I"/>
    <property type="match status" value="1"/>
</dbReference>
<dbReference type="KEGG" id="span:AWL63_14655"/>
<evidence type="ECO:0000313" key="14">
    <source>
        <dbReference type="Proteomes" id="UP000094256"/>
    </source>
</evidence>
<feature type="transmembrane region" description="Helical" evidence="12">
    <location>
        <begin position="218"/>
        <end position="237"/>
    </location>
</feature>
<evidence type="ECO:0000313" key="13">
    <source>
        <dbReference type="EMBL" id="AOH85011.1"/>
    </source>
</evidence>
<keyword evidence="8 12" id="KW-0249">Electron transport</keyword>
<gene>
    <name evidence="13" type="ORF">AWL63_14655</name>
</gene>
<evidence type="ECO:0000256" key="7">
    <source>
        <dbReference type="ARBA" id="ARBA00022723"/>
    </source>
</evidence>
<evidence type="ECO:0000256" key="5">
    <source>
        <dbReference type="ARBA" id="ARBA00022617"/>
    </source>
</evidence>
<dbReference type="PIRSF" id="PIRSF006446">
    <property type="entry name" value="Cyt_quinol_oxidase_1"/>
    <property type="match status" value="1"/>
</dbReference>
<reference evidence="13 14" key="1">
    <citation type="submission" date="2016-01" db="EMBL/GenBank/DDBJ databases">
        <title>Complete genome and mega plasmid sequence of Sphingomonas panacis DCY99 elicits systemic resistance in rice to Xanthomonas oryzae.</title>
        <authorList>
            <person name="Kim Y.J."/>
            <person name="Yang D.C."/>
            <person name="Sing P."/>
        </authorList>
    </citation>
    <scope>NUCLEOTIDE SEQUENCE [LARGE SCALE GENOMIC DNA]</scope>
    <source>
        <strain evidence="13 14">DCY99</strain>
    </source>
</reference>
<protein>
    <submittedName>
        <fullName evidence="13">Cytochrome D ubiquinol oxidase subunit I</fullName>
    </submittedName>
</protein>
<keyword evidence="9 12" id="KW-1133">Transmembrane helix</keyword>
<dbReference type="GO" id="GO:0019646">
    <property type="term" value="P:aerobic electron transport chain"/>
    <property type="evidence" value="ECO:0007669"/>
    <property type="project" value="InterPro"/>
</dbReference>
<evidence type="ECO:0000256" key="8">
    <source>
        <dbReference type="ARBA" id="ARBA00022982"/>
    </source>
</evidence>
<keyword evidence="6 12" id="KW-0812">Transmembrane</keyword>
<dbReference type="AlphaFoldDB" id="A0A1B3ZC51"/>
<dbReference type="PANTHER" id="PTHR30365:SF14">
    <property type="entry name" value="CYTOCHROME BD MENAQUINOL OXIDASE SUBUNIT I-RELATED"/>
    <property type="match status" value="1"/>
</dbReference>
<evidence type="ECO:0000256" key="2">
    <source>
        <dbReference type="ARBA" id="ARBA00009819"/>
    </source>
</evidence>
<keyword evidence="14" id="KW-1185">Reference proteome</keyword>
<dbReference type="PANTHER" id="PTHR30365">
    <property type="entry name" value="CYTOCHROME D UBIQUINOL OXIDASE"/>
    <property type="match status" value="1"/>
</dbReference>
<keyword evidence="5 12" id="KW-0349">Heme</keyword>
<keyword evidence="7 12" id="KW-0479">Metal-binding</keyword>
<dbReference type="STRING" id="1560345.AWL63_14655"/>
<feature type="transmembrane region" description="Helical" evidence="12">
    <location>
        <begin position="182"/>
        <end position="206"/>
    </location>
</feature>
<keyword evidence="11 12" id="KW-0472">Membrane</keyword>
<dbReference type="GO" id="GO:0070069">
    <property type="term" value="C:cytochrome complex"/>
    <property type="evidence" value="ECO:0007669"/>
    <property type="project" value="UniProtKB-UniRule"/>
</dbReference>
<dbReference type="Proteomes" id="UP000094256">
    <property type="component" value="Chromosome"/>
</dbReference>
<feature type="transmembrane region" description="Helical" evidence="12">
    <location>
        <begin position="356"/>
        <end position="377"/>
    </location>
</feature>
<dbReference type="InterPro" id="IPR002585">
    <property type="entry name" value="Cyt-d_ubiquinol_oxidase_su_1"/>
</dbReference>
<feature type="transmembrane region" description="Helical" evidence="12">
    <location>
        <begin position="397"/>
        <end position="426"/>
    </location>
</feature>
<dbReference type="OrthoDB" id="9807042at2"/>
<feature type="transmembrane region" description="Helical" evidence="12">
    <location>
        <begin position="20"/>
        <end position="41"/>
    </location>
</feature>
<dbReference type="GO" id="GO:0046872">
    <property type="term" value="F:metal ion binding"/>
    <property type="evidence" value="ECO:0007669"/>
    <property type="project" value="UniProtKB-UniRule"/>
</dbReference>
<evidence type="ECO:0000256" key="10">
    <source>
        <dbReference type="ARBA" id="ARBA00023004"/>
    </source>
</evidence>
<evidence type="ECO:0000256" key="9">
    <source>
        <dbReference type="ARBA" id="ARBA00022989"/>
    </source>
</evidence>
<proteinExistence type="inferred from homology"/>
<dbReference type="GO" id="GO:0005886">
    <property type="term" value="C:plasma membrane"/>
    <property type="evidence" value="ECO:0007669"/>
    <property type="project" value="UniProtKB-SubCell"/>
</dbReference>
<comment type="similarity">
    <text evidence="2 12">Belongs to the cytochrome ubiquinol oxidase subunit 1 family.</text>
</comment>
<comment type="subcellular location">
    <subcellularLocation>
        <location evidence="12">Cell inner membrane</location>
    </subcellularLocation>
    <subcellularLocation>
        <location evidence="1">Cell membrane</location>
        <topology evidence="1">Multi-pass membrane protein</topology>
    </subcellularLocation>
</comment>
<evidence type="ECO:0000256" key="11">
    <source>
        <dbReference type="ARBA" id="ARBA00023136"/>
    </source>
</evidence>
<keyword evidence="10 12" id="KW-0408">Iron</keyword>
<dbReference type="RefSeq" id="WP_069205560.1">
    <property type="nucleotide sequence ID" value="NZ_CP014168.1"/>
</dbReference>
<dbReference type="EMBL" id="CP014168">
    <property type="protein sequence ID" value="AOH85011.1"/>
    <property type="molecule type" value="Genomic_DNA"/>
</dbReference>
<accession>A0A1B3ZC51</accession>
<dbReference type="GO" id="GO:0020037">
    <property type="term" value="F:heme binding"/>
    <property type="evidence" value="ECO:0007669"/>
    <property type="project" value="TreeGrafter"/>
</dbReference>
<feature type="transmembrane region" description="Helical" evidence="12">
    <location>
        <begin position="53"/>
        <end position="74"/>
    </location>
</feature>
<organism evidence="13 14">
    <name type="scientific">Sphingomonas panacis</name>
    <dbReference type="NCBI Taxonomy" id="1560345"/>
    <lineage>
        <taxon>Bacteria</taxon>
        <taxon>Pseudomonadati</taxon>
        <taxon>Pseudomonadota</taxon>
        <taxon>Alphaproteobacteria</taxon>
        <taxon>Sphingomonadales</taxon>
        <taxon>Sphingomonadaceae</taxon>
        <taxon>Sphingomonas</taxon>
    </lineage>
</organism>
<dbReference type="GO" id="GO:0016682">
    <property type="term" value="F:oxidoreductase activity, acting on diphenols and related substances as donors, oxygen as acceptor"/>
    <property type="evidence" value="ECO:0007669"/>
    <property type="project" value="TreeGrafter"/>
</dbReference>
<evidence type="ECO:0000256" key="3">
    <source>
        <dbReference type="ARBA" id="ARBA00022448"/>
    </source>
</evidence>
<feature type="transmembrane region" description="Helical" evidence="12">
    <location>
        <begin position="322"/>
        <end position="344"/>
    </location>
</feature>
<name>A0A1B3ZC51_9SPHN</name>
<keyword evidence="3 12" id="KW-0813">Transport</keyword>
<feature type="transmembrane region" description="Helical" evidence="12">
    <location>
        <begin position="94"/>
        <end position="115"/>
    </location>
</feature>
<evidence type="ECO:0000256" key="4">
    <source>
        <dbReference type="ARBA" id="ARBA00022475"/>
    </source>
</evidence>
<dbReference type="GO" id="GO:0009055">
    <property type="term" value="F:electron transfer activity"/>
    <property type="evidence" value="ECO:0007669"/>
    <property type="project" value="UniProtKB-UniRule"/>
</dbReference>
<keyword evidence="4 12" id="KW-1003">Cell membrane</keyword>
<feature type="transmembrane region" description="Helical" evidence="12">
    <location>
        <begin position="124"/>
        <end position="145"/>
    </location>
</feature>
<evidence type="ECO:0000256" key="1">
    <source>
        <dbReference type="ARBA" id="ARBA00004651"/>
    </source>
</evidence>